<accession>A0A9W6TVU3</accession>
<dbReference type="OrthoDB" id="146189at2759"/>
<dbReference type="EMBL" id="BSXW01000392">
    <property type="protein sequence ID" value="GMF20992.1"/>
    <property type="molecule type" value="Genomic_DNA"/>
</dbReference>
<dbReference type="AlphaFoldDB" id="A0A9W6TVU3"/>
<reference evidence="1" key="1">
    <citation type="submission" date="2023-04" db="EMBL/GenBank/DDBJ databases">
        <title>Phytophthora lilii NBRC 32176.</title>
        <authorList>
            <person name="Ichikawa N."/>
            <person name="Sato H."/>
            <person name="Tonouchi N."/>
        </authorList>
    </citation>
    <scope>NUCLEOTIDE SEQUENCE</scope>
    <source>
        <strain evidence="1">NBRC 32176</strain>
    </source>
</reference>
<sequence>MAVWVAVWVTDSVEFVVVAAGVAAGATVAAEVVVVVAASVVVGAAVVAAGASVAAAPLEAADVVEVEDTEEHLPEKPLVRSTTFSTRPLVGTVRSQSGGFSAATDSMSDLQLSEAHIFTYCSSLGSDVEYNRLKPESSAQPWNELSVSTLASVV</sequence>
<keyword evidence="2" id="KW-1185">Reference proteome</keyword>
<evidence type="ECO:0000313" key="2">
    <source>
        <dbReference type="Proteomes" id="UP001165083"/>
    </source>
</evidence>
<evidence type="ECO:0000313" key="1">
    <source>
        <dbReference type="EMBL" id="GMF20992.1"/>
    </source>
</evidence>
<dbReference type="Proteomes" id="UP001165083">
    <property type="component" value="Unassembled WGS sequence"/>
</dbReference>
<protein>
    <submittedName>
        <fullName evidence="1">Unnamed protein product</fullName>
    </submittedName>
</protein>
<organism evidence="1 2">
    <name type="scientific">Phytophthora lilii</name>
    <dbReference type="NCBI Taxonomy" id="2077276"/>
    <lineage>
        <taxon>Eukaryota</taxon>
        <taxon>Sar</taxon>
        <taxon>Stramenopiles</taxon>
        <taxon>Oomycota</taxon>
        <taxon>Peronosporomycetes</taxon>
        <taxon>Peronosporales</taxon>
        <taxon>Peronosporaceae</taxon>
        <taxon>Phytophthora</taxon>
    </lineage>
</organism>
<gene>
    <name evidence="1" type="ORF">Plil01_000823900</name>
</gene>
<proteinExistence type="predicted"/>
<name>A0A9W6TVU3_9STRA</name>
<comment type="caution">
    <text evidence="1">The sequence shown here is derived from an EMBL/GenBank/DDBJ whole genome shotgun (WGS) entry which is preliminary data.</text>
</comment>